<reference evidence="15" key="3">
    <citation type="submission" date="2020-10" db="EMBL/GenBank/DDBJ databases">
        <authorList>
            <person name="Sedaghatjoo S."/>
        </authorList>
    </citation>
    <scope>NUCLEOTIDE SEQUENCE</scope>
    <source>
        <strain evidence="15">AZH3</strain>
    </source>
</reference>
<keyword evidence="12" id="KW-0012">Acyltransferase</keyword>
<evidence type="ECO:0000256" key="14">
    <source>
        <dbReference type="SAM" id="Phobius"/>
    </source>
</evidence>
<evidence type="ECO:0000256" key="5">
    <source>
        <dbReference type="ARBA" id="ARBA00022679"/>
    </source>
</evidence>
<keyword evidence="11" id="KW-1208">Phospholipid metabolism</keyword>
<accession>A0A177VD20</accession>
<evidence type="ECO:0000313" key="17">
    <source>
        <dbReference type="Proteomes" id="UP000077671"/>
    </source>
</evidence>
<dbReference type="GO" id="GO:0016020">
    <property type="term" value="C:membrane"/>
    <property type="evidence" value="ECO:0007669"/>
    <property type="project" value="UniProtKB-SubCell"/>
</dbReference>
<feature type="region of interest" description="Disordered" evidence="13">
    <location>
        <begin position="495"/>
        <end position="529"/>
    </location>
</feature>
<dbReference type="InterPro" id="IPR021261">
    <property type="entry name" value="GPCAT"/>
</dbReference>
<evidence type="ECO:0000256" key="6">
    <source>
        <dbReference type="ARBA" id="ARBA00022692"/>
    </source>
</evidence>
<comment type="similarity">
    <text evidence="2">Belongs to the GPC1 family.</text>
</comment>
<protein>
    <recommendedName>
        <fullName evidence="3">Glycerophosphocholine acyltransferase 1</fullName>
    </recommendedName>
</protein>
<dbReference type="Proteomes" id="UP000836402">
    <property type="component" value="Unassembled WGS sequence"/>
</dbReference>
<evidence type="ECO:0000256" key="2">
    <source>
        <dbReference type="ARBA" id="ARBA00006675"/>
    </source>
</evidence>
<keyword evidence="10" id="KW-0594">Phospholipid biosynthesis</keyword>
<sequence>MVTAVPYKRTSSSLTFATEMGDAFASAPPSEDGHSSAFHSSEAHQARPFFERTFSSSSATSTSDGFSIASAPALSAPITDLIETFWESRLDLLDRRFKDWREGVKRSMVEEAKTRVKRTKEKALSRAEVRAMEKEVVKMRKKAAERVDKLGKQWRDAKTIRLRDKVSFVIGVLNLVCSSLLITTHPELVPLAYSIQCIYFLPLRVFSYSRRRWHYFLFDYCYYVSALCNVFLWIYPDSRFLFQASYCAAHGPLAWSVVTWRNSMVFHSLEKMTSLFIHIYPPLVFTTIVHYIPRSQAEKMYPALIGLETLDGWTCFAFTCGVYSAWQLLYWTFISTSKKGKIESGIRINSYSTMTRGKGAIANLLGKYPATLREPLFMALQFVYTVITTLPAPWLLYPHKITSTVFLMVVLTISVWNGATWYVEVWARKFEKELLALRAEMEVAKQQELVIAEANSGGFGGGGPSGGSMSAGVSIASESANVSRRNSAEVYPFSMEVAPPSRDPGGDASVEAVLEKARERVEEEDRKDR</sequence>
<dbReference type="Proteomes" id="UP000077671">
    <property type="component" value="Unassembled WGS sequence"/>
</dbReference>
<comment type="subcellular location">
    <subcellularLocation>
        <location evidence="1">Membrane</location>
        <topology evidence="1">Multi-pass membrane protein</topology>
    </subcellularLocation>
</comment>
<evidence type="ECO:0000256" key="11">
    <source>
        <dbReference type="ARBA" id="ARBA00023264"/>
    </source>
</evidence>
<evidence type="ECO:0000313" key="18">
    <source>
        <dbReference type="Proteomes" id="UP000836402"/>
    </source>
</evidence>
<evidence type="ECO:0000313" key="15">
    <source>
        <dbReference type="EMBL" id="CAD6945985.1"/>
    </source>
</evidence>
<keyword evidence="4" id="KW-0444">Lipid biosynthesis</keyword>
<evidence type="ECO:0000256" key="3">
    <source>
        <dbReference type="ARBA" id="ARBA00019082"/>
    </source>
</evidence>
<evidence type="ECO:0000256" key="7">
    <source>
        <dbReference type="ARBA" id="ARBA00022989"/>
    </source>
</evidence>
<evidence type="ECO:0000256" key="9">
    <source>
        <dbReference type="ARBA" id="ARBA00023136"/>
    </source>
</evidence>
<dbReference type="EMBL" id="CAJHJG010004919">
    <property type="protein sequence ID" value="CAD6945985.1"/>
    <property type="molecule type" value="Genomic_DNA"/>
</dbReference>
<name>A0A177VD20_9BASI</name>
<dbReference type="GO" id="GO:0016746">
    <property type="term" value="F:acyltransferase activity"/>
    <property type="evidence" value="ECO:0007669"/>
    <property type="project" value="UniProtKB-KW"/>
</dbReference>
<evidence type="ECO:0000313" key="16">
    <source>
        <dbReference type="EMBL" id="KAE8256952.1"/>
    </source>
</evidence>
<comment type="caution">
    <text evidence="16">The sequence shown here is derived from an EMBL/GenBank/DDBJ whole genome shotgun (WGS) entry which is preliminary data.</text>
</comment>
<keyword evidence="6 14" id="KW-0812">Transmembrane</keyword>
<evidence type="ECO:0000256" key="1">
    <source>
        <dbReference type="ARBA" id="ARBA00004141"/>
    </source>
</evidence>
<keyword evidence="5" id="KW-0808">Transferase</keyword>
<proteinExistence type="inferred from homology"/>
<dbReference type="Pfam" id="PF10998">
    <property type="entry name" value="DUF2838"/>
    <property type="match status" value="1"/>
</dbReference>
<feature type="transmembrane region" description="Helical" evidence="14">
    <location>
        <begin position="188"/>
        <end position="206"/>
    </location>
</feature>
<dbReference type="GO" id="GO:0006656">
    <property type="term" value="P:phosphatidylcholine biosynthetic process"/>
    <property type="evidence" value="ECO:0007669"/>
    <property type="project" value="TreeGrafter"/>
</dbReference>
<dbReference type="PANTHER" id="PTHR31201:SF1">
    <property type="entry name" value="GLYCEROPHOSPHOCHOLINE ACYLTRANSFERASE 1"/>
    <property type="match status" value="1"/>
</dbReference>
<dbReference type="EMBL" id="LWDD02000710">
    <property type="protein sequence ID" value="KAE8256952.1"/>
    <property type="molecule type" value="Genomic_DNA"/>
</dbReference>
<gene>
    <name evidence="16" type="ORF">A4X03_0g4891</name>
    <name evidence="15" type="ORF">JKIAZH3_G586</name>
</gene>
<dbReference type="PANTHER" id="PTHR31201">
    <property type="entry name" value="OS01G0585100 PROTEIN"/>
    <property type="match status" value="1"/>
</dbReference>
<feature type="transmembrane region" description="Helical" evidence="14">
    <location>
        <begin position="376"/>
        <end position="397"/>
    </location>
</feature>
<evidence type="ECO:0000256" key="10">
    <source>
        <dbReference type="ARBA" id="ARBA00023209"/>
    </source>
</evidence>
<keyword evidence="7 14" id="KW-1133">Transmembrane helix</keyword>
<feature type="compositionally biased region" description="Basic and acidic residues" evidence="13">
    <location>
        <begin position="513"/>
        <end position="529"/>
    </location>
</feature>
<evidence type="ECO:0000256" key="12">
    <source>
        <dbReference type="ARBA" id="ARBA00023315"/>
    </source>
</evidence>
<feature type="transmembrane region" description="Helical" evidence="14">
    <location>
        <begin position="312"/>
        <end position="333"/>
    </location>
</feature>
<organism evidence="16 17">
    <name type="scientific">Tilletia caries</name>
    <name type="common">wheat bunt fungus</name>
    <dbReference type="NCBI Taxonomy" id="13290"/>
    <lineage>
        <taxon>Eukaryota</taxon>
        <taxon>Fungi</taxon>
        <taxon>Dikarya</taxon>
        <taxon>Basidiomycota</taxon>
        <taxon>Ustilaginomycotina</taxon>
        <taxon>Exobasidiomycetes</taxon>
        <taxon>Tilletiales</taxon>
        <taxon>Tilletiaceae</taxon>
        <taxon>Tilletia</taxon>
    </lineage>
</organism>
<evidence type="ECO:0000256" key="4">
    <source>
        <dbReference type="ARBA" id="ARBA00022516"/>
    </source>
</evidence>
<dbReference type="AlphaFoldDB" id="A0A177VD20"/>
<keyword evidence="18" id="KW-1185">Reference proteome</keyword>
<evidence type="ECO:0000256" key="8">
    <source>
        <dbReference type="ARBA" id="ARBA00023098"/>
    </source>
</evidence>
<evidence type="ECO:0000256" key="13">
    <source>
        <dbReference type="SAM" id="MobiDB-lite"/>
    </source>
</evidence>
<feature type="transmembrane region" description="Helical" evidence="14">
    <location>
        <begin position="165"/>
        <end position="182"/>
    </location>
</feature>
<feature type="transmembrane region" description="Helical" evidence="14">
    <location>
        <begin position="272"/>
        <end position="292"/>
    </location>
</feature>
<reference evidence="16" key="2">
    <citation type="journal article" date="2019" name="IMA Fungus">
        <title>Genome sequencing and comparison of five Tilletia species to identify candidate genes for the detection of regulated species infecting wheat.</title>
        <authorList>
            <person name="Nguyen H.D.T."/>
            <person name="Sultana T."/>
            <person name="Kesanakurti P."/>
            <person name="Hambleton S."/>
        </authorList>
    </citation>
    <scope>NUCLEOTIDE SEQUENCE</scope>
    <source>
        <strain evidence="16">DAOMC 238032</strain>
    </source>
</reference>
<keyword evidence="9 14" id="KW-0472">Membrane</keyword>
<keyword evidence="8" id="KW-0443">Lipid metabolism</keyword>
<feature type="transmembrane region" description="Helical" evidence="14">
    <location>
        <begin position="403"/>
        <end position="423"/>
    </location>
</feature>
<reference evidence="16" key="1">
    <citation type="submission" date="2016-04" db="EMBL/GenBank/DDBJ databases">
        <authorList>
            <person name="Nguyen H.D."/>
            <person name="Kesanakurti P."/>
            <person name="Cullis J."/>
            <person name="Levesque C.A."/>
            <person name="Hambleton S."/>
        </authorList>
    </citation>
    <scope>NUCLEOTIDE SEQUENCE</scope>
    <source>
        <strain evidence="16">DAOMC 238032</strain>
    </source>
</reference>
<feature type="transmembrane region" description="Helical" evidence="14">
    <location>
        <begin position="213"/>
        <end position="234"/>
    </location>
</feature>